<keyword evidence="1" id="KW-0479">Metal-binding</keyword>
<evidence type="ECO:0000259" key="2">
    <source>
        <dbReference type="PROSITE" id="PS50966"/>
    </source>
</evidence>
<dbReference type="EMBL" id="JAMDLW010000007">
    <property type="protein sequence ID" value="MCY9519316.1"/>
    <property type="molecule type" value="Genomic_DNA"/>
</dbReference>
<evidence type="ECO:0000256" key="1">
    <source>
        <dbReference type="PROSITE-ProRule" id="PRU00325"/>
    </source>
</evidence>
<organism evidence="3 4">
    <name type="scientific">Paenibacillus apiarius</name>
    <dbReference type="NCBI Taxonomy" id="46240"/>
    <lineage>
        <taxon>Bacteria</taxon>
        <taxon>Bacillati</taxon>
        <taxon>Bacillota</taxon>
        <taxon>Bacilli</taxon>
        <taxon>Bacillales</taxon>
        <taxon>Paenibacillaceae</taxon>
        <taxon>Paenibacillus</taxon>
    </lineage>
</organism>
<feature type="domain" description="SWIM-type" evidence="2">
    <location>
        <begin position="76"/>
        <end position="109"/>
    </location>
</feature>
<dbReference type="Pfam" id="PF04434">
    <property type="entry name" value="SWIM"/>
    <property type="match status" value="1"/>
</dbReference>
<reference evidence="3 4" key="1">
    <citation type="submission" date="2022-05" db="EMBL/GenBank/DDBJ databases">
        <title>Genome Sequencing of Bee-Associated Microbes.</title>
        <authorList>
            <person name="Dunlap C."/>
        </authorList>
    </citation>
    <scope>NUCLEOTIDE SEQUENCE [LARGE SCALE GENOMIC DNA]</scope>
    <source>
        <strain evidence="3 4">NRRL NRS-1438</strain>
    </source>
</reference>
<proteinExistence type="predicted"/>
<keyword evidence="4" id="KW-1185">Reference proteome</keyword>
<comment type="caution">
    <text evidence="3">The sequence shown here is derived from an EMBL/GenBank/DDBJ whole genome shotgun (WGS) entry which is preliminary data.</text>
</comment>
<keyword evidence="1" id="KW-0862">Zinc</keyword>
<keyword evidence="1" id="KW-0863">Zinc-finger</keyword>
<protein>
    <submittedName>
        <fullName evidence="3">SWIM zinc finger family protein</fullName>
    </submittedName>
</protein>
<evidence type="ECO:0000313" key="4">
    <source>
        <dbReference type="Proteomes" id="UP001207626"/>
    </source>
</evidence>
<name>A0ABT4DTH1_9BACL</name>
<dbReference type="Proteomes" id="UP001207626">
    <property type="component" value="Unassembled WGS sequence"/>
</dbReference>
<evidence type="ECO:0000313" key="3">
    <source>
        <dbReference type="EMBL" id="MCY9519316.1"/>
    </source>
</evidence>
<gene>
    <name evidence="3" type="ORF">M5X09_06410</name>
</gene>
<accession>A0ABT4DTH1</accession>
<dbReference type="PROSITE" id="PS50966">
    <property type="entry name" value="ZF_SWIM"/>
    <property type="match status" value="1"/>
</dbReference>
<dbReference type="InterPro" id="IPR007527">
    <property type="entry name" value="Znf_SWIM"/>
</dbReference>
<sequence length="556" mass="65091">MSQLGLSVNEFNRLTEQMKRRFSYSTLEQGWRYYRKQGVSGMHAETDADIRTVAKPEAKTSKEQSITAEVHETKRYRVRFNVKQVKRSECTCQDGGYCKHMAAVFFQLCEQTGGKPELYLAEFRQVYIEEERHRAAVRKRAEQKAELERRKQARQLTLNPSGPAKEWHDFFHKKYGKAFTDFHSPVTDIVKWTKDELYRAAAALPKPIVPLYRMHVLLFLIQQLSIRYRNGGPTGVQGRDAPAADVAGPCMNQLQALAESFTLSSIPSAYEKHVTDLGVMAEAIAFSEEESPVDGLEPFAVLWSTVLNRPEWMEEARQRLERMLAPASALRPRRRDAIRAALLHLEVMLGFEEQAVKRLNELTYYKEPGRYWIYLHEHVRHNRLDRLAIWLEALAPFVRQSGRREDMKQYWQFWERVYEQAHDQAGMESLILTLMPGVYPYLSAFLLDRQRYRDWAEIQLLQRISPEEVAPSELDIVERAAPEVVLPLYHQAVERHIEERSREHYRAAVNLLQRMHRLYENIHSLAVWERYMDGLSDRYSRLRALQEEIKRGALIV</sequence>
<dbReference type="RefSeq" id="WP_087431759.1">
    <property type="nucleotide sequence ID" value="NZ_JAMDLV010000034.1"/>
</dbReference>